<dbReference type="Pfam" id="PF17175">
    <property type="entry name" value="MOLO1"/>
    <property type="match status" value="1"/>
</dbReference>
<feature type="transmembrane region" description="Helical" evidence="1">
    <location>
        <begin position="232"/>
        <end position="255"/>
    </location>
</feature>
<name>A0AAV9XYG1_9CRYT</name>
<comment type="caution">
    <text evidence="3">The sequence shown here is derived from an EMBL/GenBank/DDBJ whole genome shotgun (WGS) entry which is preliminary data.</text>
</comment>
<dbReference type="PANTHER" id="PTHR33748:SF5">
    <property type="entry name" value="GROUND-LIKE DOMAIN-CONTAINING PROTEIN"/>
    <property type="match status" value="1"/>
</dbReference>
<organism evidence="3 4">
    <name type="scientific">Cryptosporidium xiaoi</name>
    <dbReference type="NCBI Taxonomy" id="659607"/>
    <lineage>
        <taxon>Eukaryota</taxon>
        <taxon>Sar</taxon>
        <taxon>Alveolata</taxon>
        <taxon>Apicomplexa</taxon>
        <taxon>Conoidasida</taxon>
        <taxon>Coccidia</taxon>
        <taxon>Eucoccidiorida</taxon>
        <taxon>Eimeriorina</taxon>
        <taxon>Cryptosporidiidae</taxon>
        <taxon>Cryptosporidium</taxon>
    </lineage>
</organism>
<evidence type="ECO:0000313" key="3">
    <source>
        <dbReference type="EMBL" id="KAK6589667.1"/>
    </source>
</evidence>
<gene>
    <name evidence="3" type="ORF">RS030_152</name>
</gene>
<protein>
    <recommendedName>
        <fullName evidence="5">U-box domain-containing protein</fullName>
    </recommendedName>
</protein>
<evidence type="ECO:0000256" key="1">
    <source>
        <dbReference type="SAM" id="Phobius"/>
    </source>
</evidence>
<dbReference type="Gene3D" id="3.10.310.50">
    <property type="match status" value="1"/>
</dbReference>
<keyword evidence="4" id="KW-1185">Reference proteome</keyword>
<sequence length="397" mass="44648">MKIFSAIILLFLLENILLTRNVKCIKTGKYTLFSGINLAHDIIPKKSLEFIENDNESSNNDNILSSFPNPIKNPEKCGRRGRISSNICDPYKLLSAEEGDYIDTLIEDIKNNQVIKCGSSMSGYNIGVAILPQTMGDGGNIANKLLESWKLSSYECNNDIIFVYLASENRAVVRWGSSVEPALNIVMYPELMSEIDSVLKEKSLGPAIYSGISTIRRELKENIGPPRRLPQLLVLGIIGGLTALGFGALVVSAISESRPKRSSTKSGMRIEAQELLHRIQLMVKNGSIDRDICPITLIDLNRTGVPFVVCNRGYKYEAKAYLEWMRINNCGPETDPITRAIERNDFILSKREDVPPENRKIPVRLYLESLLNIYPNIISEQNIKNFLKNINERWILP</sequence>
<feature type="signal peptide" evidence="2">
    <location>
        <begin position="1"/>
        <end position="24"/>
    </location>
</feature>
<keyword evidence="2" id="KW-0732">Signal</keyword>
<keyword evidence="1" id="KW-1133">Transmembrane helix</keyword>
<dbReference type="Proteomes" id="UP001311799">
    <property type="component" value="Unassembled WGS sequence"/>
</dbReference>
<dbReference type="EMBL" id="JAWDEY010000011">
    <property type="protein sequence ID" value="KAK6589667.1"/>
    <property type="molecule type" value="Genomic_DNA"/>
</dbReference>
<evidence type="ECO:0000313" key="4">
    <source>
        <dbReference type="Proteomes" id="UP001311799"/>
    </source>
</evidence>
<keyword evidence="1" id="KW-0812">Transmembrane</keyword>
<evidence type="ECO:0008006" key="5">
    <source>
        <dbReference type="Google" id="ProtNLM"/>
    </source>
</evidence>
<dbReference type="InterPro" id="IPR033438">
    <property type="entry name" value="MOLO1"/>
</dbReference>
<evidence type="ECO:0000256" key="2">
    <source>
        <dbReference type="SAM" id="SignalP"/>
    </source>
</evidence>
<reference evidence="3 4" key="1">
    <citation type="submission" date="2023-10" db="EMBL/GenBank/DDBJ databases">
        <title>Comparative genomics analysis reveals potential genetic determinants of host preference in Cryptosporidium xiaoi.</title>
        <authorList>
            <person name="Xiao L."/>
            <person name="Li J."/>
        </authorList>
    </citation>
    <scope>NUCLEOTIDE SEQUENCE [LARGE SCALE GENOMIC DNA]</scope>
    <source>
        <strain evidence="3 4">52996</strain>
    </source>
</reference>
<proteinExistence type="predicted"/>
<accession>A0AAV9XYG1</accession>
<keyword evidence="1" id="KW-0472">Membrane</keyword>
<dbReference type="AlphaFoldDB" id="A0AAV9XYG1"/>
<dbReference type="PANTHER" id="PTHR33748">
    <property type="entry name" value="PROTEIN CBG04600"/>
    <property type="match status" value="1"/>
</dbReference>
<dbReference type="GO" id="GO:0005892">
    <property type="term" value="C:acetylcholine-gated channel complex"/>
    <property type="evidence" value="ECO:0007669"/>
    <property type="project" value="InterPro"/>
</dbReference>
<feature type="chain" id="PRO_5043945411" description="U-box domain-containing protein" evidence="2">
    <location>
        <begin position="25"/>
        <end position="397"/>
    </location>
</feature>